<dbReference type="Pfam" id="PF13563">
    <property type="entry name" value="2_5_RNA_ligase2"/>
    <property type="match status" value="1"/>
</dbReference>
<comment type="caution">
    <text evidence="1">The sequence shown here is derived from an EMBL/GenBank/DDBJ whole genome shotgun (WGS) entry which is preliminary data.</text>
</comment>
<evidence type="ECO:0000313" key="2">
    <source>
        <dbReference type="Proteomes" id="UP000316196"/>
    </source>
</evidence>
<dbReference type="OrthoDB" id="5540889at2"/>
<sequence length="210" mass="23838">MYTIACEDRDHPEWHLGTRHAAVWAFEVEWDPVPARRVLGGLLPGYRRQPHITLAYGGLLGTEFDAASHERDVKSLTDLMTPGWSLTIRAIGWGTFTTTPYLAVADPQGWMQQAHEELCRNDPRRRLDHYVPHITLGHHAVRRRLTEVTERLGTLPHDESWRCESVSLLRYETCTIAGPLTCIGHVDAAGWHDGPAFRLDESPTENRDTT</sequence>
<dbReference type="Gene3D" id="3.90.1140.10">
    <property type="entry name" value="Cyclic phosphodiesterase"/>
    <property type="match status" value="1"/>
</dbReference>
<dbReference type="InterPro" id="IPR009097">
    <property type="entry name" value="Cyclic_Pdiesterase"/>
</dbReference>
<dbReference type="AlphaFoldDB" id="A0A542ZQN2"/>
<dbReference type="Proteomes" id="UP000316196">
    <property type="component" value="Unassembled WGS sequence"/>
</dbReference>
<dbReference type="GO" id="GO:0016874">
    <property type="term" value="F:ligase activity"/>
    <property type="evidence" value="ECO:0007669"/>
    <property type="project" value="UniProtKB-KW"/>
</dbReference>
<keyword evidence="1" id="KW-0436">Ligase</keyword>
<gene>
    <name evidence="1" type="ORF">FB460_0447</name>
</gene>
<accession>A0A542ZQN2</accession>
<dbReference type="SUPFAM" id="SSF55144">
    <property type="entry name" value="LigT-like"/>
    <property type="match status" value="1"/>
</dbReference>
<evidence type="ECO:0000313" key="1">
    <source>
        <dbReference type="EMBL" id="TQL62662.1"/>
    </source>
</evidence>
<organism evidence="1 2">
    <name type="scientific">Propioniferax innocua</name>
    <dbReference type="NCBI Taxonomy" id="1753"/>
    <lineage>
        <taxon>Bacteria</taxon>
        <taxon>Bacillati</taxon>
        <taxon>Actinomycetota</taxon>
        <taxon>Actinomycetes</taxon>
        <taxon>Propionibacteriales</taxon>
        <taxon>Propionibacteriaceae</taxon>
        <taxon>Propioniferax</taxon>
    </lineage>
</organism>
<protein>
    <submittedName>
        <fullName evidence="1">2'-5' RNA ligase</fullName>
    </submittedName>
</protein>
<keyword evidence="2" id="KW-1185">Reference proteome</keyword>
<name>A0A542ZQN2_9ACTN</name>
<proteinExistence type="predicted"/>
<dbReference type="EMBL" id="VFOR01000001">
    <property type="protein sequence ID" value="TQL62662.1"/>
    <property type="molecule type" value="Genomic_DNA"/>
</dbReference>
<reference evidence="1 2" key="1">
    <citation type="submission" date="2019-06" db="EMBL/GenBank/DDBJ databases">
        <title>Sequencing the genomes of 1000 actinobacteria strains.</title>
        <authorList>
            <person name="Klenk H.-P."/>
        </authorList>
    </citation>
    <scope>NUCLEOTIDE SEQUENCE [LARGE SCALE GENOMIC DNA]</scope>
    <source>
        <strain evidence="1 2">DSM 8251</strain>
    </source>
</reference>
<dbReference type="RefSeq" id="WP_142092477.1">
    <property type="nucleotide sequence ID" value="NZ_BAAAMD010000001.1"/>
</dbReference>